<dbReference type="Gene3D" id="3.40.50.1110">
    <property type="entry name" value="SGNH hydrolase"/>
    <property type="match status" value="1"/>
</dbReference>
<keyword evidence="5" id="KW-1185">Reference proteome</keyword>
<dbReference type="PANTHER" id="PTHR30383">
    <property type="entry name" value="THIOESTERASE 1/PROTEASE 1/LYSOPHOSPHOLIPASE L1"/>
    <property type="match status" value="1"/>
</dbReference>
<reference evidence="3 5" key="2">
    <citation type="journal article" date="2019" name="Appl. Microbiol. Biotechnol.">
        <title>Uncovering carbohydrate metabolism through a genotype-phenotype association study of 56 lactic acid bacteria genomes.</title>
        <authorList>
            <person name="Buron-Moles G."/>
            <person name="Chailyan A."/>
            <person name="Dolejs I."/>
            <person name="Forster J."/>
            <person name="Miks M.H."/>
        </authorList>
    </citation>
    <scope>NUCLEOTIDE SEQUENCE [LARGE SCALE GENOMIC DNA]</scope>
    <source>
        <strain evidence="3 5">DSM 10551</strain>
    </source>
</reference>
<sequence length="223" mass="24841">MLDHNYFEGKTINCFGDSTTWGDDSTGGGGNTISWTAHLQDLIPFKTVNNYGKKGSRIAQCQERDDSFVERYSDMDDKADYIVVFGGVNDFVNNVPLGSIQESDPHTFLGALNVIINGLNNRYPTATLIFMTATKTSFAHSTEPYPNSFEKNQAGNTQSEYTAAMIEICHHFSIPVIDLFNVSGISPFLANSERYMPDGTHYSPIGYEKLAHRIVGELIRYLI</sequence>
<accession>A0A224VH04</accession>
<dbReference type="InterPro" id="IPR051532">
    <property type="entry name" value="Ester_Hydrolysis_Enzymes"/>
</dbReference>
<dbReference type="RefSeq" id="WP_057963270.1">
    <property type="nucleotide sequence ID" value="NZ_BAAAXO010000022.1"/>
</dbReference>
<evidence type="ECO:0000259" key="1">
    <source>
        <dbReference type="Pfam" id="PF13472"/>
    </source>
</evidence>
<comment type="caution">
    <text evidence="2">The sequence shown here is derived from an EMBL/GenBank/DDBJ whole genome shotgun (WGS) entry which is preliminary data.</text>
</comment>
<dbReference type="CDD" id="cd00229">
    <property type="entry name" value="SGNH_hydrolase"/>
    <property type="match status" value="1"/>
</dbReference>
<evidence type="ECO:0000313" key="4">
    <source>
        <dbReference type="Proteomes" id="UP000214739"/>
    </source>
</evidence>
<proteinExistence type="predicted"/>
<reference evidence="2 4" key="1">
    <citation type="journal article" date="2017" name="Biosci Microbiota Food Health">
        <title>Genomic characterization reconfirms the taxonomic status of Lactobacillus parakefiri.</title>
        <authorList>
            <person name="Tanizawa Y."/>
            <person name="Kobayashi H."/>
            <person name="Kaminuma E."/>
            <person name="Sakamoto M."/>
            <person name="Ohkuma M."/>
            <person name="Nakamura Y."/>
            <person name="Arita M."/>
            <person name="Tohno M."/>
        </authorList>
    </citation>
    <scope>NUCLEOTIDE SEQUENCE [LARGE SCALE GENOMIC DNA]</scope>
    <source>
        <strain evidence="2 4">JCM 8573</strain>
    </source>
</reference>
<evidence type="ECO:0000313" key="2">
    <source>
        <dbReference type="EMBL" id="GAW72989.1"/>
    </source>
</evidence>
<name>A0A224VH04_9LACO</name>
<evidence type="ECO:0000313" key="3">
    <source>
        <dbReference type="EMBL" id="TDG93321.1"/>
    </source>
</evidence>
<reference evidence="3" key="3">
    <citation type="submission" date="2019-02" db="EMBL/GenBank/DDBJ databases">
        <authorList>
            <person name="Buron G."/>
            <person name="Chaylann A."/>
            <person name="Dolejs I."/>
            <person name="Forster J."/>
            <person name="Miks M.H."/>
        </authorList>
    </citation>
    <scope>NUCLEOTIDE SEQUENCE</scope>
    <source>
        <strain evidence="3">DSM 10551</strain>
    </source>
</reference>
<dbReference type="Pfam" id="PF13472">
    <property type="entry name" value="Lipase_GDSL_2"/>
    <property type="match status" value="1"/>
</dbReference>
<feature type="domain" description="SGNH hydrolase-type esterase" evidence="1">
    <location>
        <begin position="14"/>
        <end position="208"/>
    </location>
</feature>
<organism evidence="2 4">
    <name type="scientific">Lentilactobacillus parakefiri</name>
    <dbReference type="NCBI Taxonomy" id="152332"/>
    <lineage>
        <taxon>Bacteria</taxon>
        <taxon>Bacillati</taxon>
        <taxon>Bacillota</taxon>
        <taxon>Bacilli</taxon>
        <taxon>Lactobacillales</taxon>
        <taxon>Lactobacillaceae</taxon>
        <taxon>Lentilactobacillus</taxon>
    </lineage>
</organism>
<protein>
    <submittedName>
        <fullName evidence="2">Lipase/esterase</fullName>
    </submittedName>
</protein>
<dbReference type="InterPro" id="IPR013830">
    <property type="entry name" value="SGNH_hydro"/>
</dbReference>
<dbReference type="OrthoDB" id="2060945at2"/>
<dbReference type="SUPFAM" id="SSF52266">
    <property type="entry name" value="SGNH hydrolase"/>
    <property type="match status" value="1"/>
</dbReference>
<dbReference type="AlphaFoldDB" id="A0A224VH04"/>
<dbReference type="PANTHER" id="PTHR30383:SF29">
    <property type="entry name" value="SGNH HYDROLASE-TYPE ESTERASE DOMAIN-CONTAINING PROTEIN"/>
    <property type="match status" value="1"/>
</dbReference>
<dbReference type="EMBL" id="PUFL01000034">
    <property type="protein sequence ID" value="TDG93321.1"/>
    <property type="molecule type" value="Genomic_DNA"/>
</dbReference>
<dbReference type="Proteomes" id="UP000294668">
    <property type="component" value="Unassembled WGS sequence"/>
</dbReference>
<dbReference type="InterPro" id="IPR036514">
    <property type="entry name" value="SGNH_hydro_sf"/>
</dbReference>
<dbReference type="Proteomes" id="UP000214739">
    <property type="component" value="Unassembled WGS sequence"/>
</dbReference>
<gene>
    <name evidence="3" type="ORF">C5L28_001791</name>
    <name evidence="2" type="ORF">LPKJCM_02122</name>
</gene>
<dbReference type="EMBL" id="BDGB01000104">
    <property type="protein sequence ID" value="GAW72989.1"/>
    <property type="molecule type" value="Genomic_DNA"/>
</dbReference>
<evidence type="ECO:0000313" key="5">
    <source>
        <dbReference type="Proteomes" id="UP000294668"/>
    </source>
</evidence>